<proteinExistence type="predicted"/>
<comment type="caution">
    <text evidence="5">The sequence shown here is derived from an EMBL/GenBank/DDBJ whole genome shotgun (WGS) entry which is preliminary data.</text>
</comment>
<keyword evidence="6" id="KW-1185">Reference proteome</keyword>
<sequence length="132" mass="15691">MDNGNILWTFQGKQLSQSSFEAFYQFMWCPRERLTSKEEIVVIAHNMKNYEKQFNAFDEAKKQKLQLQETKGKCKNCAEFRAVMARLGEWRARQKQERMELLGGYDSEDKQNFLTKEVTIEMVLNTKDDLVY</sequence>
<keyword evidence="2" id="KW-0396">Initiation factor</keyword>
<evidence type="ECO:0000256" key="3">
    <source>
        <dbReference type="ARBA" id="ARBA00022884"/>
    </source>
</evidence>
<gene>
    <name evidence="5" type="ORF">ACHAXA_000674</name>
</gene>
<protein>
    <submittedName>
        <fullName evidence="5">Uncharacterized protein</fullName>
    </submittedName>
</protein>
<dbReference type="InterPro" id="IPR011400">
    <property type="entry name" value="EIF3B"/>
</dbReference>
<dbReference type="EMBL" id="JALLPB020000071">
    <property type="protein sequence ID" value="KAL3822234.1"/>
    <property type="molecule type" value="Genomic_DNA"/>
</dbReference>
<organism evidence="5 6">
    <name type="scientific">Cyclostephanos tholiformis</name>
    <dbReference type="NCBI Taxonomy" id="382380"/>
    <lineage>
        <taxon>Eukaryota</taxon>
        <taxon>Sar</taxon>
        <taxon>Stramenopiles</taxon>
        <taxon>Ochrophyta</taxon>
        <taxon>Bacillariophyta</taxon>
        <taxon>Coscinodiscophyceae</taxon>
        <taxon>Thalassiosirophycidae</taxon>
        <taxon>Stephanodiscales</taxon>
        <taxon>Stephanodiscaceae</taxon>
        <taxon>Cyclostephanos</taxon>
    </lineage>
</organism>
<keyword evidence="4" id="KW-0648">Protein biosynthesis</keyword>
<dbReference type="AlphaFoldDB" id="A0ABD3SCH4"/>
<reference evidence="5 6" key="1">
    <citation type="submission" date="2024-10" db="EMBL/GenBank/DDBJ databases">
        <title>Updated reference genomes for cyclostephanoid diatoms.</title>
        <authorList>
            <person name="Roberts W.R."/>
            <person name="Alverson A.J."/>
        </authorList>
    </citation>
    <scope>NUCLEOTIDE SEQUENCE [LARGE SCALE GENOMIC DNA]</scope>
    <source>
        <strain evidence="5 6">AJA228-03</strain>
    </source>
</reference>
<dbReference type="PANTHER" id="PTHR14068">
    <property type="entry name" value="EUKARYOTIC TRANSLATION INITIATION FACTOR 3 EIF3 -RELATED"/>
    <property type="match status" value="1"/>
</dbReference>
<keyword evidence="3" id="KW-0694">RNA-binding</keyword>
<dbReference type="Proteomes" id="UP001530377">
    <property type="component" value="Unassembled WGS sequence"/>
</dbReference>
<evidence type="ECO:0000256" key="1">
    <source>
        <dbReference type="ARBA" id="ARBA00022490"/>
    </source>
</evidence>
<evidence type="ECO:0000256" key="2">
    <source>
        <dbReference type="ARBA" id="ARBA00022540"/>
    </source>
</evidence>
<dbReference type="GO" id="GO:0003723">
    <property type="term" value="F:RNA binding"/>
    <property type="evidence" value="ECO:0007669"/>
    <property type="project" value="UniProtKB-KW"/>
</dbReference>
<dbReference type="PANTHER" id="PTHR14068:SF0">
    <property type="entry name" value="EUKARYOTIC TRANSLATION INITIATION FACTOR 3 SUBUNIT B"/>
    <property type="match status" value="1"/>
</dbReference>
<keyword evidence="1" id="KW-0963">Cytoplasm</keyword>
<name>A0ABD3SCH4_9STRA</name>
<accession>A0ABD3SCH4</accession>
<evidence type="ECO:0000256" key="4">
    <source>
        <dbReference type="ARBA" id="ARBA00022917"/>
    </source>
</evidence>
<evidence type="ECO:0000313" key="5">
    <source>
        <dbReference type="EMBL" id="KAL3822234.1"/>
    </source>
</evidence>
<dbReference type="GO" id="GO:0003743">
    <property type="term" value="F:translation initiation factor activity"/>
    <property type="evidence" value="ECO:0007669"/>
    <property type="project" value="UniProtKB-KW"/>
</dbReference>
<evidence type="ECO:0000313" key="6">
    <source>
        <dbReference type="Proteomes" id="UP001530377"/>
    </source>
</evidence>